<name>A0ABR3G4C3_9PEZI</name>
<keyword evidence="3" id="KW-1185">Reference proteome</keyword>
<reference evidence="2 3" key="1">
    <citation type="submission" date="2024-02" db="EMBL/GenBank/DDBJ databases">
        <title>Discinaceae phylogenomics.</title>
        <authorList>
            <person name="Dirks A.C."/>
            <person name="James T.Y."/>
        </authorList>
    </citation>
    <scope>NUCLEOTIDE SEQUENCE [LARGE SCALE GENOMIC DNA]</scope>
    <source>
        <strain evidence="2 3">ACD0624</strain>
    </source>
</reference>
<comment type="caution">
    <text evidence="2">The sequence shown here is derived from an EMBL/GenBank/DDBJ whole genome shotgun (WGS) entry which is preliminary data.</text>
</comment>
<dbReference type="EMBL" id="JBBBZM010000437">
    <property type="protein sequence ID" value="KAL0630661.1"/>
    <property type="molecule type" value="Genomic_DNA"/>
</dbReference>
<proteinExistence type="predicted"/>
<accession>A0ABR3G4C3</accession>
<organism evidence="2 3">
    <name type="scientific">Discina gigas</name>
    <dbReference type="NCBI Taxonomy" id="1032678"/>
    <lineage>
        <taxon>Eukaryota</taxon>
        <taxon>Fungi</taxon>
        <taxon>Dikarya</taxon>
        <taxon>Ascomycota</taxon>
        <taxon>Pezizomycotina</taxon>
        <taxon>Pezizomycetes</taxon>
        <taxon>Pezizales</taxon>
        <taxon>Discinaceae</taxon>
        <taxon>Discina</taxon>
    </lineage>
</organism>
<dbReference type="Proteomes" id="UP001447188">
    <property type="component" value="Unassembled WGS sequence"/>
</dbReference>
<protein>
    <submittedName>
        <fullName evidence="2">Uncharacterized protein</fullName>
    </submittedName>
</protein>
<sequence>MPPNGKGIPRSICRTTKSFLRTLSSGPKKQHQRSSSGPSTSTNTFDITEEYNAAWSNLPLTVGIHTTYADRSFIIDKHDGSPSLTKWAYRAFTQGVNPNRVLETINAKPFKGTEDNRASLDTPTVTDFG</sequence>
<feature type="region of interest" description="Disordered" evidence="1">
    <location>
        <begin position="22"/>
        <end position="44"/>
    </location>
</feature>
<evidence type="ECO:0000313" key="3">
    <source>
        <dbReference type="Proteomes" id="UP001447188"/>
    </source>
</evidence>
<evidence type="ECO:0000256" key="1">
    <source>
        <dbReference type="SAM" id="MobiDB-lite"/>
    </source>
</evidence>
<evidence type="ECO:0000313" key="2">
    <source>
        <dbReference type="EMBL" id="KAL0630661.1"/>
    </source>
</evidence>
<gene>
    <name evidence="2" type="ORF">Q9L58_010489</name>
</gene>